<evidence type="ECO:0000256" key="1">
    <source>
        <dbReference type="ARBA" id="ARBA00008968"/>
    </source>
</evidence>
<dbReference type="GO" id="GO:0000329">
    <property type="term" value="C:fungal-type vacuole membrane"/>
    <property type="evidence" value="ECO:0007669"/>
    <property type="project" value="TreeGrafter"/>
</dbReference>
<keyword evidence="2" id="KW-0072">Autophagy</keyword>
<evidence type="ECO:0000259" key="4">
    <source>
        <dbReference type="Pfam" id="PF19037"/>
    </source>
</evidence>
<evidence type="ECO:0000313" key="5">
    <source>
        <dbReference type="EMBL" id="TID19234.1"/>
    </source>
</evidence>
<keyword evidence="2" id="KW-0926">Vacuole</keyword>
<comment type="similarity">
    <text evidence="1 2">Belongs to the MON1/SAND family.</text>
</comment>
<dbReference type="InterPro" id="IPR004353">
    <property type="entry name" value="Mon1"/>
</dbReference>
<dbReference type="PANTHER" id="PTHR13027">
    <property type="entry name" value="SAND PROTEIN-RELATED"/>
    <property type="match status" value="1"/>
</dbReference>
<dbReference type="PANTHER" id="PTHR13027:SF7">
    <property type="entry name" value="VACUOLAR FUSION PROTEIN MON1 HOMOLOG"/>
    <property type="match status" value="1"/>
</dbReference>
<dbReference type="InterPro" id="IPR043971">
    <property type="entry name" value="FUZ/MON1/HPS1_longin_2"/>
</dbReference>
<dbReference type="EMBL" id="SELW01000599">
    <property type="protein sequence ID" value="TID19234.1"/>
    <property type="molecule type" value="Genomic_DNA"/>
</dbReference>
<accession>A0A4T0WXX3</accession>
<gene>
    <name evidence="5" type="ORF">CANINC_003804</name>
</gene>
<keyword evidence="2" id="KW-0813">Transport</keyword>
<keyword evidence="2" id="KW-0472">Membrane</keyword>
<evidence type="ECO:0000313" key="6">
    <source>
        <dbReference type="Proteomes" id="UP000307173"/>
    </source>
</evidence>
<name>A0A4T0WXX3_9ASCO</name>
<proteinExistence type="inferred from homology"/>
<dbReference type="GO" id="GO:0006914">
    <property type="term" value="P:autophagy"/>
    <property type="evidence" value="ECO:0007669"/>
    <property type="project" value="UniProtKB-UniRule"/>
</dbReference>
<dbReference type="GO" id="GO:0016192">
    <property type="term" value="P:vesicle-mediated transport"/>
    <property type="evidence" value="ECO:0007669"/>
    <property type="project" value="InterPro"/>
</dbReference>
<comment type="caution">
    <text evidence="5">The sequence shown here is derived from an EMBL/GenBank/DDBJ whole genome shotgun (WGS) entry which is preliminary data.</text>
</comment>
<keyword evidence="6" id="KW-1185">Reference proteome</keyword>
<dbReference type="Pfam" id="PF19037">
    <property type="entry name" value="Fuz_longin_2"/>
    <property type="match status" value="1"/>
</dbReference>
<dbReference type="GO" id="GO:0006623">
    <property type="term" value="P:protein targeting to vacuole"/>
    <property type="evidence" value="ECO:0007669"/>
    <property type="project" value="UniProtKB-UniRule"/>
</dbReference>
<keyword evidence="2" id="KW-0653">Protein transport</keyword>
<evidence type="ECO:0000256" key="2">
    <source>
        <dbReference type="RuleBase" id="RU367048"/>
    </source>
</evidence>
<protein>
    <recommendedName>
        <fullName evidence="2">Vacuolar fusion protein MON1</fullName>
    </recommendedName>
</protein>
<dbReference type="InterPro" id="IPR043972">
    <property type="entry name" value="FUZ/MON1/HPS1_longin_1"/>
</dbReference>
<organism evidence="5 6">
    <name type="scientific">Pichia inconspicua</name>
    <dbReference type="NCBI Taxonomy" id="52247"/>
    <lineage>
        <taxon>Eukaryota</taxon>
        <taxon>Fungi</taxon>
        <taxon>Dikarya</taxon>
        <taxon>Ascomycota</taxon>
        <taxon>Saccharomycotina</taxon>
        <taxon>Pichiomycetes</taxon>
        <taxon>Pichiales</taxon>
        <taxon>Pichiaceae</taxon>
        <taxon>Pichia</taxon>
    </lineage>
</organism>
<sequence length="564" mass="63637">MDDGVRPDEIQCGNDYFAPTLLTNDIIGIHEGEESSMASTQRSLRKTPSIVTLSSPDAKNTGIIFNELRTVPTSGMSFKNAIAEPKTHMECVAHGPMQQDDTISSLMSTSSDNINITIDSEYDNTYTFAENTQKTGFPYEFSLPMELSDDDPDTTSFYQKQRHFFIVSSAGKPIYSMHGSYDLLVVYAGIIQTIISFFEISSQPQNIKIVESYDKVTGVPIKLVFLNRNPIILMSVVKNDYSTPFELEQKLDFIYSFLISALSKPYIDKVFNKYANFDLLNLLGNTDIATINSICEDLSNDLNVSQVLGGLTCLRMHDSARSRLENKMINMRTPELLYGLIIGPRENLISIIRPKRHTLHTSDLMILFEMIYNTNNFKTKSDESDSMKFVTSETFWVPICLPKFNSTGHLYTLLQFYQLNDDRLLQLHNIAKPEKTLPEDSTKVGIVLMSPYKDAFGAMKKVSNEIAKQILFDKKIYKDIWNGLVGNGRVVVNKILPSSAPDNISVISGATMNTKKKSTFSSMMNTFLPFVNSTQDSPYVFDSDIVHFAVKNKRLVCEEETTIY</sequence>
<evidence type="ECO:0000259" key="3">
    <source>
        <dbReference type="Pfam" id="PF19036"/>
    </source>
</evidence>
<dbReference type="GO" id="GO:0032585">
    <property type="term" value="C:multivesicular body membrane"/>
    <property type="evidence" value="ECO:0007669"/>
    <property type="project" value="UniProtKB-SubCell"/>
</dbReference>
<dbReference type="STRING" id="52247.A0A4T0WXX3"/>
<dbReference type="Proteomes" id="UP000307173">
    <property type="component" value="Unassembled WGS sequence"/>
</dbReference>
<keyword evidence="2" id="KW-0967">Endosome</keyword>
<reference evidence="5 6" key="1">
    <citation type="journal article" date="2019" name="Front. Genet.">
        <title>Whole-Genome Sequencing of the Opportunistic Yeast Pathogen Candida inconspicua Uncovers Its Hybrid Origin.</title>
        <authorList>
            <person name="Mixao V."/>
            <person name="Hansen A.P."/>
            <person name="Saus E."/>
            <person name="Boekhout T."/>
            <person name="Lass-Florl C."/>
            <person name="Gabaldon T."/>
        </authorList>
    </citation>
    <scope>NUCLEOTIDE SEQUENCE [LARGE SCALE GENOMIC DNA]</scope>
    <source>
        <strain evidence="5 6">CBS 180</strain>
    </source>
</reference>
<dbReference type="GO" id="GO:0035658">
    <property type="term" value="C:Mon1-Ccz1 complex"/>
    <property type="evidence" value="ECO:0007669"/>
    <property type="project" value="TreeGrafter"/>
</dbReference>
<comment type="function">
    <text evidence="2">Required for multiple vacuole delivery pathways including the cytoplasm to vacuole transport (Cvt), autophagy, pexophagy and endocytosis.</text>
</comment>
<dbReference type="AlphaFoldDB" id="A0A4T0WXX3"/>
<dbReference type="PRINTS" id="PR01546">
    <property type="entry name" value="YEAST73DUF"/>
</dbReference>
<comment type="subcellular location">
    <subcellularLocation>
        <location evidence="2">Endosome</location>
        <location evidence="2">Multivesicular body membrane</location>
        <topology evidence="2">Peripheral membrane protein</topology>
    </subcellularLocation>
    <subcellularLocation>
        <location evidence="2">Prevacuolar compartment membrane</location>
        <topology evidence="2">Peripheral membrane protein</topology>
    </subcellularLocation>
    <subcellularLocation>
        <location evidence="2">Vacuole membrane</location>
        <topology evidence="2">Peripheral membrane protein</topology>
    </subcellularLocation>
</comment>
<feature type="domain" description="FUZ/MON1/HPS1 first Longin" evidence="3">
    <location>
        <begin position="162"/>
        <end position="286"/>
    </location>
</feature>
<dbReference type="Pfam" id="PF19036">
    <property type="entry name" value="Fuz_longin_1"/>
    <property type="match status" value="1"/>
</dbReference>
<feature type="domain" description="FUZ/MON1/HPS1 second Longin" evidence="4">
    <location>
        <begin position="335"/>
        <end position="466"/>
    </location>
</feature>
<dbReference type="OrthoDB" id="272411at2759"/>